<keyword evidence="1" id="KW-0732">Signal</keyword>
<gene>
    <name evidence="2" type="ORF">SAMN04488029_1383</name>
</gene>
<sequence length="152" mass="16185">MKHFLNFFKYSLFLSLVVAMVSCGGDDDGDEEDTTLADQAELLVQGTATVSSAKLDGNDGDIDWAGFTITFSGNQDGGSYTTNATGNQLLVWPASGTWAFGNDTGTVVTRDNDTDMAFSVGATSLELTFDVDTSGSGRVLVVDGTWVFKFDF</sequence>
<evidence type="ECO:0000256" key="1">
    <source>
        <dbReference type="SAM" id="SignalP"/>
    </source>
</evidence>
<dbReference type="AlphaFoldDB" id="A0A1W2G8K5"/>
<feature type="signal peptide" evidence="1">
    <location>
        <begin position="1"/>
        <end position="24"/>
    </location>
</feature>
<dbReference type="EMBL" id="FWYF01000001">
    <property type="protein sequence ID" value="SMD33020.1"/>
    <property type="molecule type" value="Genomic_DNA"/>
</dbReference>
<dbReference type="STRING" id="692418.SAMN04488029_1383"/>
<dbReference type="PROSITE" id="PS51257">
    <property type="entry name" value="PROKAR_LIPOPROTEIN"/>
    <property type="match status" value="1"/>
</dbReference>
<organism evidence="2 3">
    <name type="scientific">Reichenbachiella faecimaris</name>
    <dbReference type="NCBI Taxonomy" id="692418"/>
    <lineage>
        <taxon>Bacteria</taxon>
        <taxon>Pseudomonadati</taxon>
        <taxon>Bacteroidota</taxon>
        <taxon>Cytophagia</taxon>
        <taxon>Cytophagales</taxon>
        <taxon>Reichenbachiellaceae</taxon>
        <taxon>Reichenbachiella</taxon>
    </lineage>
</organism>
<evidence type="ECO:0000313" key="3">
    <source>
        <dbReference type="Proteomes" id="UP000192472"/>
    </source>
</evidence>
<proteinExistence type="predicted"/>
<name>A0A1W2G8K5_REIFA</name>
<feature type="chain" id="PRO_5010709729" description="Lipocalin-like domain-containing protein" evidence="1">
    <location>
        <begin position="25"/>
        <end position="152"/>
    </location>
</feature>
<evidence type="ECO:0000313" key="2">
    <source>
        <dbReference type="EMBL" id="SMD33020.1"/>
    </source>
</evidence>
<dbReference type="Proteomes" id="UP000192472">
    <property type="component" value="Unassembled WGS sequence"/>
</dbReference>
<evidence type="ECO:0008006" key="4">
    <source>
        <dbReference type="Google" id="ProtNLM"/>
    </source>
</evidence>
<keyword evidence="3" id="KW-1185">Reference proteome</keyword>
<dbReference type="OrthoDB" id="838398at2"/>
<dbReference type="RefSeq" id="WP_139793775.1">
    <property type="nucleotide sequence ID" value="NZ_FWYF01000001.1"/>
</dbReference>
<reference evidence="2 3" key="1">
    <citation type="submission" date="2017-04" db="EMBL/GenBank/DDBJ databases">
        <authorList>
            <person name="Afonso C.L."/>
            <person name="Miller P.J."/>
            <person name="Scott M.A."/>
            <person name="Spackman E."/>
            <person name="Goraichik I."/>
            <person name="Dimitrov K.M."/>
            <person name="Suarez D.L."/>
            <person name="Swayne D.E."/>
        </authorList>
    </citation>
    <scope>NUCLEOTIDE SEQUENCE [LARGE SCALE GENOMIC DNA]</scope>
    <source>
        <strain evidence="2 3">DSM 26133</strain>
    </source>
</reference>
<accession>A0A1W2G8K5</accession>
<protein>
    <recommendedName>
        <fullName evidence="4">Lipocalin-like domain-containing protein</fullName>
    </recommendedName>
</protein>